<keyword evidence="3" id="KW-1185">Reference proteome</keyword>
<evidence type="ECO:0000313" key="2">
    <source>
        <dbReference type="EMBL" id="CAE6009625.1"/>
    </source>
</evidence>
<proteinExistence type="predicted"/>
<evidence type="ECO:0000256" key="1">
    <source>
        <dbReference type="SAM" id="Phobius"/>
    </source>
</evidence>
<gene>
    <name evidence="2" type="ORF">AARE701A_LOCUS9610</name>
</gene>
<name>A0A8S2A364_ARAAE</name>
<feature type="transmembrane region" description="Helical" evidence="1">
    <location>
        <begin position="35"/>
        <end position="61"/>
    </location>
</feature>
<sequence length="147" mass="16568">MGNYGCFLDCTERISLPLHAEARVNLIRKRPLSSLAAHVLGSVIVVESLVVFSLATLLLFITCKCAFLLVHERISEHYAHKNSQKPTDNAELLNNNVSTRTITGCLPESIWNRHPSQRHIDETSIKQNKQSSPEINIFPFELEKDTS</sequence>
<dbReference type="EMBL" id="LR999454">
    <property type="protein sequence ID" value="CAE6009625.1"/>
    <property type="molecule type" value="Genomic_DNA"/>
</dbReference>
<reference evidence="2" key="1">
    <citation type="submission" date="2021-01" db="EMBL/GenBank/DDBJ databases">
        <authorList>
            <person name="Bezrukov I."/>
        </authorList>
    </citation>
    <scope>NUCLEOTIDE SEQUENCE</scope>
</reference>
<keyword evidence="1" id="KW-0472">Membrane</keyword>
<protein>
    <submittedName>
        <fullName evidence="2">Uncharacterized protein</fullName>
    </submittedName>
</protein>
<organism evidence="2 3">
    <name type="scientific">Arabidopsis arenosa</name>
    <name type="common">Sand rock-cress</name>
    <name type="synonym">Cardaminopsis arenosa</name>
    <dbReference type="NCBI Taxonomy" id="38785"/>
    <lineage>
        <taxon>Eukaryota</taxon>
        <taxon>Viridiplantae</taxon>
        <taxon>Streptophyta</taxon>
        <taxon>Embryophyta</taxon>
        <taxon>Tracheophyta</taxon>
        <taxon>Spermatophyta</taxon>
        <taxon>Magnoliopsida</taxon>
        <taxon>eudicotyledons</taxon>
        <taxon>Gunneridae</taxon>
        <taxon>Pentapetalae</taxon>
        <taxon>rosids</taxon>
        <taxon>malvids</taxon>
        <taxon>Brassicales</taxon>
        <taxon>Brassicaceae</taxon>
        <taxon>Camelineae</taxon>
        <taxon>Arabidopsis</taxon>
    </lineage>
</organism>
<keyword evidence="1" id="KW-0812">Transmembrane</keyword>
<accession>A0A8S2A364</accession>
<evidence type="ECO:0000313" key="3">
    <source>
        <dbReference type="Proteomes" id="UP000682877"/>
    </source>
</evidence>
<dbReference type="Proteomes" id="UP000682877">
    <property type="component" value="Chromosome 4"/>
</dbReference>
<dbReference type="AlphaFoldDB" id="A0A8S2A364"/>
<keyword evidence="1" id="KW-1133">Transmembrane helix</keyword>